<accession>A0ABY4R669</accession>
<evidence type="ECO:0000313" key="2">
    <source>
        <dbReference type="EMBL" id="UQY43310.1"/>
    </source>
</evidence>
<keyword evidence="3" id="KW-1185">Reference proteome</keyword>
<sequence length="82" mass="8847">MIKLNFSTRSYPLSQEEAVYVAESLLSAVGGKNATLPAFNSGRHGHISVLTEQSKPAKGSKGEQSENFRSNPPQSDHVLTDC</sequence>
<dbReference type="EMBL" id="CP082904">
    <property type="protein sequence ID" value="UQY43310.1"/>
    <property type="molecule type" value="Genomic_DNA"/>
</dbReference>
<dbReference type="RefSeq" id="WP_249891985.1">
    <property type="nucleotide sequence ID" value="NZ_CP082904.1"/>
</dbReference>
<organism evidence="2 3">
    <name type="scientific">Mixta hanseatica</name>
    <dbReference type="NCBI Taxonomy" id="2872648"/>
    <lineage>
        <taxon>Bacteria</taxon>
        <taxon>Pseudomonadati</taxon>
        <taxon>Pseudomonadota</taxon>
        <taxon>Gammaproteobacteria</taxon>
        <taxon>Enterobacterales</taxon>
        <taxon>Erwiniaceae</taxon>
        <taxon>Mixta</taxon>
    </lineage>
</organism>
<protein>
    <submittedName>
        <fullName evidence="2">Uncharacterized protein</fullName>
    </submittedName>
</protein>
<gene>
    <name evidence="2" type="ORF">K6958_15655</name>
</gene>
<dbReference type="Proteomes" id="UP001056635">
    <property type="component" value="Chromosome"/>
</dbReference>
<name>A0ABY4R669_9GAMM</name>
<feature type="region of interest" description="Disordered" evidence="1">
    <location>
        <begin position="52"/>
        <end position="82"/>
    </location>
</feature>
<proteinExistence type="predicted"/>
<reference evidence="2" key="1">
    <citation type="submission" date="2021-09" db="EMBL/GenBank/DDBJ databases">
        <title>First case of bloodstream infection caused by Mixta hanseatica sp. nov., a member of the Erwiniaceae family.</title>
        <authorList>
            <person name="Both A."/>
            <person name="Huang J."/>
            <person name="Wenzel P."/>
            <person name="Aepfelbacher M."/>
            <person name="Rohde H."/>
            <person name="Christner M."/>
            <person name="Hentschke M."/>
        </authorList>
    </citation>
    <scope>NUCLEOTIDE SEQUENCE</scope>
    <source>
        <strain evidence="2">X22927</strain>
    </source>
</reference>
<evidence type="ECO:0000256" key="1">
    <source>
        <dbReference type="SAM" id="MobiDB-lite"/>
    </source>
</evidence>
<evidence type="ECO:0000313" key="3">
    <source>
        <dbReference type="Proteomes" id="UP001056635"/>
    </source>
</evidence>